<organism evidence="1 2">
    <name type="scientific">Byssothecium circinans</name>
    <dbReference type="NCBI Taxonomy" id="147558"/>
    <lineage>
        <taxon>Eukaryota</taxon>
        <taxon>Fungi</taxon>
        <taxon>Dikarya</taxon>
        <taxon>Ascomycota</taxon>
        <taxon>Pezizomycotina</taxon>
        <taxon>Dothideomycetes</taxon>
        <taxon>Pleosporomycetidae</taxon>
        <taxon>Pleosporales</taxon>
        <taxon>Massarineae</taxon>
        <taxon>Massarinaceae</taxon>
        <taxon>Byssothecium</taxon>
    </lineage>
</organism>
<protein>
    <recommendedName>
        <fullName evidence="3">SprT-like domain-containing protein</fullName>
    </recommendedName>
</protein>
<dbReference type="EMBL" id="ML976977">
    <property type="protein sequence ID" value="KAF1963517.1"/>
    <property type="molecule type" value="Genomic_DNA"/>
</dbReference>
<gene>
    <name evidence="1" type="ORF">CC80DRAFT_498685</name>
</gene>
<sequence>MTLQLNRITTSVRSLRAAVERSWAAHDCNCDYHAPKLYQQEACKELHHLAPCHIRDLVSDTKTDRYNSMGLAHRQTEWLDYASEVARGEECANKAPIWELRDLLKSLSAPLNAFDARESLDEKQMTHLIEVINGTIFSGKLPRAVFHWKTESTDKEANGGTVYGLYGMNWDHHSAHIWLNPLAVRGQEHNASNFRRNHRLGVLLHELLHNFIDVYACKSCPTFSHCVGPDGHGRAFLVLAARIEKVMPMILDDTFNINLGRVDMVKHHVKASGKLPSVCDLDRYRLETCLN</sequence>
<dbReference type="OrthoDB" id="3796964at2759"/>
<proteinExistence type="predicted"/>
<dbReference type="Proteomes" id="UP000800035">
    <property type="component" value="Unassembled WGS sequence"/>
</dbReference>
<accession>A0A6A5UR08</accession>
<evidence type="ECO:0000313" key="1">
    <source>
        <dbReference type="EMBL" id="KAF1963517.1"/>
    </source>
</evidence>
<name>A0A6A5UR08_9PLEO</name>
<evidence type="ECO:0008006" key="3">
    <source>
        <dbReference type="Google" id="ProtNLM"/>
    </source>
</evidence>
<reference evidence="1" key="1">
    <citation type="journal article" date="2020" name="Stud. Mycol.">
        <title>101 Dothideomycetes genomes: a test case for predicting lifestyles and emergence of pathogens.</title>
        <authorList>
            <person name="Haridas S."/>
            <person name="Albert R."/>
            <person name="Binder M."/>
            <person name="Bloem J."/>
            <person name="Labutti K."/>
            <person name="Salamov A."/>
            <person name="Andreopoulos B."/>
            <person name="Baker S."/>
            <person name="Barry K."/>
            <person name="Bills G."/>
            <person name="Bluhm B."/>
            <person name="Cannon C."/>
            <person name="Castanera R."/>
            <person name="Culley D."/>
            <person name="Daum C."/>
            <person name="Ezra D."/>
            <person name="Gonzalez J."/>
            <person name="Henrissat B."/>
            <person name="Kuo A."/>
            <person name="Liang C."/>
            <person name="Lipzen A."/>
            <person name="Lutzoni F."/>
            <person name="Magnuson J."/>
            <person name="Mondo S."/>
            <person name="Nolan M."/>
            <person name="Ohm R."/>
            <person name="Pangilinan J."/>
            <person name="Park H.-J."/>
            <person name="Ramirez L."/>
            <person name="Alfaro M."/>
            <person name="Sun H."/>
            <person name="Tritt A."/>
            <person name="Yoshinaga Y."/>
            <person name="Zwiers L.-H."/>
            <person name="Turgeon B."/>
            <person name="Goodwin S."/>
            <person name="Spatafora J."/>
            <person name="Crous P."/>
            <person name="Grigoriev I."/>
        </authorList>
    </citation>
    <scope>NUCLEOTIDE SEQUENCE</scope>
    <source>
        <strain evidence="1">CBS 675.92</strain>
    </source>
</reference>
<evidence type="ECO:0000313" key="2">
    <source>
        <dbReference type="Proteomes" id="UP000800035"/>
    </source>
</evidence>
<dbReference type="AlphaFoldDB" id="A0A6A5UR08"/>
<keyword evidence="2" id="KW-1185">Reference proteome</keyword>